<dbReference type="AlphaFoldDB" id="A0A4Z2I180"/>
<sequence>MTRRDFLESLLVAWQPHSNFAPSRKSLAHIPLGEREDQEMEEQGEVQHDVDVRTTRWGYG</sequence>
<evidence type="ECO:0000313" key="3">
    <source>
        <dbReference type="Proteomes" id="UP000314294"/>
    </source>
</evidence>
<evidence type="ECO:0000313" key="2">
    <source>
        <dbReference type="EMBL" id="TNN71668.1"/>
    </source>
</evidence>
<gene>
    <name evidence="2" type="ORF">EYF80_018019</name>
</gene>
<evidence type="ECO:0000256" key="1">
    <source>
        <dbReference type="SAM" id="MobiDB-lite"/>
    </source>
</evidence>
<protein>
    <submittedName>
        <fullName evidence="2">Uncharacterized protein</fullName>
    </submittedName>
</protein>
<proteinExistence type="predicted"/>
<keyword evidence="3" id="KW-1185">Reference proteome</keyword>
<feature type="region of interest" description="Disordered" evidence="1">
    <location>
        <begin position="36"/>
        <end position="60"/>
    </location>
</feature>
<name>A0A4Z2I180_9TELE</name>
<accession>A0A4Z2I180</accession>
<organism evidence="2 3">
    <name type="scientific">Liparis tanakae</name>
    <name type="common">Tanaka's snailfish</name>
    <dbReference type="NCBI Taxonomy" id="230148"/>
    <lineage>
        <taxon>Eukaryota</taxon>
        <taxon>Metazoa</taxon>
        <taxon>Chordata</taxon>
        <taxon>Craniata</taxon>
        <taxon>Vertebrata</taxon>
        <taxon>Euteleostomi</taxon>
        <taxon>Actinopterygii</taxon>
        <taxon>Neopterygii</taxon>
        <taxon>Teleostei</taxon>
        <taxon>Neoteleostei</taxon>
        <taxon>Acanthomorphata</taxon>
        <taxon>Eupercaria</taxon>
        <taxon>Perciformes</taxon>
        <taxon>Cottioidei</taxon>
        <taxon>Cottales</taxon>
        <taxon>Liparidae</taxon>
        <taxon>Liparis</taxon>
    </lineage>
</organism>
<dbReference type="EMBL" id="SRLO01000146">
    <property type="protein sequence ID" value="TNN71668.1"/>
    <property type="molecule type" value="Genomic_DNA"/>
</dbReference>
<reference evidence="2 3" key="1">
    <citation type="submission" date="2019-03" db="EMBL/GenBank/DDBJ databases">
        <title>First draft genome of Liparis tanakae, snailfish: a comprehensive survey of snailfish specific genes.</title>
        <authorList>
            <person name="Kim W."/>
            <person name="Song I."/>
            <person name="Jeong J.-H."/>
            <person name="Kim D."/>
            <person name="Kim S."/>
            <person name="Ryu S."/>
            <person name="Song J.Y."/>
            <person name="Lee S.K."/>
        </authorList>
    </citation>
    <scope>NUCLEOTIDE SEQUENCE [LARGE SCALE GENOMIC DNA]</scope>
    <source>
        <tissue evidence="2">Muscle</tissue>
    </source>
</reference>
<dbReference type="Proteomes" id="UP000314294">
    <property type="component" value="Unassembled WGS sequence"/>
</dbReference>
<feature type="compositionally biased region" description="Basic and acidic residues" evidence="1">
    <location>
        <begin position="45"/>
        <end position="54"/>
    </location>
</feature>
<comment type="caution">
    <text evidence="2">The sequence shown here is derived from an EMBL/GenBank/DDBJ whole genome shotgun (WGS) entry which is preliminary data.</text>
</comment>